<sequence>MIEPWRQIIDERERLLLEEELRREIGDRHPLAGLEVKVDARRDDRDDVLVSLDDGRVAEVHLTWSGKKEAHPSWPTTIILESLEHWRTKAASDLA</sequence>
<protein>
    <submittedName>
        <fullName evidence="1">Uncharacterized protein</fullName>
    </submittedName>
</protein>
<dbReference type="RefSeq" id="WP_100178398.1">
    <property type="nucleotide sequence ID" value="NZ_LFJC01000003.1"/>
</dbReference>
<gene>
    <name evidence="1" type="ORF">TSA1_22675</name>
</gene>
<evidence type="ECO:0000313" key="2">
    <source>
        <dbReference type="Proteomes" id="UP000228930"/>
    </source>
</evidence>
<reference evidence="1 2" key="1">
    <citation type="submission" date="2015-06" db="EMBL/GenBank/DDBJ databases">
        <title>Comparative genome analysis of nirS-carrying Bradyrhizobium sp. strains.</title>
        <authorList>
            <person name="Ishii S."/>
            <person name="Jang J."/>
            <person name="Nishizawa T."/>
            <person name="Senoo K."/>
        </authorList>
    </citation>
    <scope>NUCLEOTIDE SEQUENCE [LARGE SCALE GENOMIC DNA]</scope>
    <source>
        <strain evidence="1 2">TSA1</strain>
    </source>
</reference>
<organism evidence="1 2">
    <name type="scientific">Bradyrhizobium nitroreducens</name>
    <dbReference type="NCBI Taxonomy" id="709803"/>
    <lineage>
        <taxon>Bacteria</taxon>
        <taxon>Pseudomonadati</taxon>
        <taxon>Pseudomonadota</taxon>
        <taxon>Alphaproteobacteria</taxon>
        <taxon>Hyphomicrobiales</taxon>
        <taxon>Nitrobacteraceae</taxon>
        <taxon>Bradyrhizobium</taxon>
    </lineage>
</organism>
<dbReference type="AlphaFoldDB" id="A0A2M6UF63"/>
<accession>A0A2M6UF63</accession>
<proteinExistence type="predicted"/>
<comment type="caution">
    <text evidence="1">The sequence shown here is derived from an EMBL/GenBank/DDBJ whole genome shotgun (WGS) entry which is preliminary data.</text>
</comment>
<keyword evidence="2" id="KW-1185">Reference proteome</keyword>
<name>A0A2M6UF63_9BRAD</name>
<dbReference type="Proteomes" id="UP000228930">
    <property type="component" value="Unassembled WGS sequence"/>
</dbReference>
<evidence type="ECO:0000313" key="1">
    <source>
        <dbReference type="EMBL" id="PIT03250.1"/>
    </source>
</evidence>
<dbReference type="EMBL" id="LFJC01000003">
    <property type="protein sequence ID" value="PIT03250.1"/>
    <property type="molecule type" value="Genomic_DNA"/>
</dbReference>